<name>A0A2K2BT80_POPTR</name>
<protein>
    <submittedName>
        <fullName evidence="1">Uncharacterized protein</fullName>
    </submittedName>
</protein>
<dbReference type="InParanoid" id="A0A2K2BT80"/>
<sequence length="87" mass="10126">MMVYLIPNPSNMMWIRENYSPYLNKHTIGIAIAIEINLFTCLINMKHQNLNKLLMSNPYFSQKNEKKNSSQINETSHGCFCQVDSIN</sequence>
<organism evidence="1 2">
    <name type="scientific">Populus trichocarpa</name>
    <name type="common">Western balsam poplar</name>
    <name type="synonym">Populus balsamifera subsp. trichocarpa</name>
    <dbReference type="NCBI Taxonomy" id="3694"/>
    <lineage>
        <taxon>Eukaryota</taxon>
        <taxon>Viridiplantae</taxon>
        <taxon>Streptophyta</taxon>
        <taxon>Embryophyta</taxon>
        <taxon>Tracheophyta</taxon>
        <taxon>Spermatophyta</taxon>
        <taxon>Magnoliopsida</taxon>
        <taxon>eudicotyledons</taxon>
        <taxon>Gunneridae</taxon>
        <taxon>Pentapetalae</taxon>
        <taxon>rosids</taxon>
        <taxon>fabids</taxon>
        <taxon>Malpighiales</taxon>
        <taxon>Salicaceae</taxon>
        <taxon>Saliceae</taxon>
        <taxon>Populus</taxon>
    </lineage>
</organism>
<dbReference type="EMBL" id="CM009290">
    <property type="protein sequence ID" value="PNT52979.1"/>
    <property type="molecule type" value="Genomic_DNA"/>
</dbReference>
<evidence type="ECO:0000313" key="1">
    <source>
        <dbReference type="EMBL" id="PNT52979.1"/>
    </source>
</evidence>
<gene>
    <name evidence="1" type="ORF">POPTR_001G061300</name>
</gene>
<dbReference type="Proteomes" id="UP000006729">
    <property type="component" value="Chromosome 1"/>
</dbReference>
<accession>A0A2K2BT80</accession>
<evidence type="ECO:0000313" key="2">
    <source>
        <dbReference type="Proteomes" id="UP000006729"/>
    </source>
</evidence>
<proteinExistence type="predicted"/>
<reference evidence="1 2" key="1">
    <citation type="journal article" date="2006" name="Science">
        <title>The genome of black cottonwood, Populus trichocarpa (Torr. &amp; Gray).</title>
        <authorList>
            <person name="Tuskan G.A."/>
            <person name="Difazio S."/>
            <person name="Jansson S."/>
            <person name="Bohlmann J."/>
            <person name="Grigoriev I."/>
            <person name="Hellsten U."/>
            <person name="Putnam N."/>
            <person name="Ralph S."/>
            <person name="Rombauts S."/>
            <person name="Salamov A."/>
            <person name="Schein J."/>
            <person name="Sterck L."/>
            <person name="Aerts A."/>
            <person name="Bhalerao R.R."/>
            <person name="Bhalerao R.P."/>
            <person name="Blaudez D."/>
            <person name="Boerjan W."/>
            <person name="Brun A."/>
            <person name="Brunner A."/>
            <person name="Busov V."/>
            <person name="Campbell M."/>
            <person name="Carlson J."/>
            <person name="Chalot M."/>
            <person name="Chapman J."/>
            <person name="Chen G.L."/>
            <person name="Cooper D."/>
            <person name="Coutinho P.M."/>
            <person name="Couturier J."/>
            <person name="Covert S."/>
            <person name="Cronk Q."/>
            <person name="Cunningham R."/>
            <person name="Davis J."/>
            <person name="Degroeve S."/>
            <person name="Dejardin A."/>
            <person name="Depamphilis C."/>
            <person name="Detter J."/>
            <person name="Dirks B."/>
            <person name="Dubchak I."/>
            <person name="Duplessis S."/>
            <person name="Ehlting J."/>
            <person name="Ellis B."/>
            <person name="Gendler K."/>
            <person name="Goodstein D."/>
            <person name="Gribskov M."/>
            <person name="Grimwood J."/>
            <person name="Groover A."/>
            <person name="Gunter L."/>
            <person name="Hamberger B."/>
            <person name="Heinze B."/>
            <person name="Helariutta Y."/>
            <person name="Henrissat B."/>
            <person name="Holligan D."/>
            <person name="Holt R."/>
            <person name="Huang W."/>
            <person name="Islam-Faridi N."/>
            <person name="Jones S."/>
            <person name="Jones-Rhoades M."/>
            <person name="Jorgensen R."/>
            <person name="Joshi C."/>
            <person name="Kangasjarvi J."/>
            <person name="Karlsson J."/>
            <person name="Kelleher C."/>
            <person name="Kirkpatrick R."/>
            <person name="Kirst M."/>
            <person name="Kohler A."/>
            <person name="Kalluri U."/>
            <person name="Larimer F."/>
            <person name="Leebens-Mack J."/>
            <person name="Leple J.C."/>
            <person name="Locascio P."/>
            <person name="Lou Y."/>
            <person name="Lucas S."/>
            <person name="Martin F."/>
            <person name="Montanini B."/>
            <person name="Napoli C."/>
            <person name="Nelson D.R."/>
            <person name="Nelson C."/>
            <person name="Nieminen K."/>
            <person name="Nilsson O."/>
            <person name="Pereda V."/>
            <person name="Peter G."/>
            <person name="Philippe R."/>
            <person name="Pilate G."/>
            <person name="Poliakov A."/>
            <person name="Razumovskaya J."/>
            <person name="Richardson P."/>
            <person name="Rinaldi C."/>
            <person name="Ritland K."/>
            <person name="Rouze P."/>
            <person name="Ryaboy D."/>
            <person name="Schmutz J."/>
            <person name="Schrader J."/>
            <person name="Segerman B."/>
            <person name="Shin H."/>
            <person name="Siddiqui A."/>
            <person name="Sterky F."/>
            <person name="Terry A."/>
            <person name="Tsai C.J."/>
            <person name="Uberbacher E."/>
            <person name="Unneberg P."/>
            <person name="Vahala J."/>
            <person name="Wall K."/>
            <person name="Wessler S."/>
            <person name="Yang G."/>
            <person name="Yin T."/>
            <person name="Douglas C."/>
            <person name="Marra M."/>
            <person name="Sandberg G."/>
            <person name="Van de Peer Y."/>
            <person name="Rokhsar D."/>
        </authorList>
    </citation>
    <scope>NUCLEOTIDE SEQUENCE [LARGE SCALE GENOMIC DNA]</scope>
    <source>
        <strain evidence="2">cv. Nisqually</strain>
    </source>
</reference>
<keyword evidence="2" id="KW-1185">Reference proteome</keyword>
<dbReference type="AlphaFoldDB" id="A0A2K2BT80"/>